<gene>
    <name evidence="1" type="ORF">S03H2_25423</name>
</gene>
<comment type="caution">
    <text evidence="1">The sequence shown here is derived from an EMBL/GenBank/DDBJ whole genome shotgun (WGS) entry which is preliminary data.</text>
</comment>
<protein>
    <submittedName>
        <fullName evidence="1">Uncharacterized protein</fullName>
    </submittedName>
</protein>
<feature type="non-terminal residue" evidence="1">
    <location>
        <position position="158"/>
    </location>
</feature>
<sequence>MAGEIVYDWENPEEYPDYEVKIDFDFGLAQIVKPLTPVTAEVYYKPFPEAYPPTSWHRYTLHTKYVHSVDIYLLHPDIIPESERVYVDEKLLTRNEDYVIDYPSGYLSFLDPDLIGADTKIRVEYEWAPIMGGEATFWGGRVEYRPSKSFSIGSTYLS</sequence>
<dbReference type="AlphaFoldDB" id="X1FJC2"/>
<proteinExistence type="predicted"/>
<evidence type="ECO:0000313" key="1">
    <source>
        <dbReference type="EMBL" id="GAH32620.1"/>
    </source>
</evidence>
<reference evidence="1" key="1">
    <citation type="journal article" date="2014" name="Front. Microbiol.">
        <title>High frequency of phylogenetically diverse reductive dehalogenase-homologous genes in deep subseafloor sedimentary metagenomes.</title>
        <authorList>
            <person name="Kawai M."/>
            <person name="Futagami T."/>
            <person name="Toyoda A."/>
            <person name="Takaki Y."/>
            <person name="Nishi S."/>
            <person name="Hori S."/>
            <person name="Arai W."/>
            <person name="Tsubouchi T."/>
            <person name="Morono Y."/>
            <person name="Uchiyama I."/>
            <person name="Ito T."/>
            <person name="Fujiyama A."/>
            <person name="Inagaki F."/>
            <person name="Takami H."/>
        </authorList>
    </citation>
    <scope>NUCLEOTIDE SEQUENCE</scope>
    <source>
        <strain evidence="1">Expedition CK06-06</strain>
    </source>
</reference>
<name>X1FJC2_9ZZZZ</name>
<dbReference type="EMBL" id="BARU01014388">
    <property type="protein sequence ID" value="GAH32620.1"/>
    <property type="molecule type" value="Genomic_DNA"/>
</dbReference>
<accession>X1FJC2</accession>
<organism evidence="1">
    <name type="scientific">marine sediment metagenome</name>
    <dbReference type="NCBI Taxonomy" id="412755"/>
    <lineage>
        <taxon>unclassified sequences</taxon>
        <taxon>metagenomes</taxon>
        <taxon>ecological metagenomes</taxon>
    </lineage>
</organism>